<keyword evidence="9" id="KW-0406">Ion transport</keyword>
<dbReference type="PROSITE" id="PS52016">
    <property type="entry name" value="TONB_DEPENDENT_REC_3"/>
    <property type="match status" value="1"/>
</dbReference>
<evidence type="ECO:0000259" key="18">
    <source>
        <dbReference type="Pfam" id="PF00593"/>
    </source>
</evidence>
<dbReference type="GO" id="GO:0015891">
    <property type="term" value="P:siderophore transport"/>
    <property type="evidence" value="ECO:0007669"/>
    <property type="project" value="InterPro"/>
</dbReference>
<dbReference type="GO" id="GO:0009279">
    <property type="term" value="C:cell outer membrane"/>
    <property type="evidence" value="ECO:0007669"/>
    <property type="project" value="UniProtKB-SubCell"/>
</dbReference>
<keyword evidence="10 16" id="KW-0798">TonB box</keyword>
<protein>
    <submittedName>
        <fullName evidence="20">TonB-dependent siderophore receptor</fullName>
    </submittedName>
</protein>
<proteinExistence type="inferred from homology"/>
<evidence type="ECO:0000259" key="19">
    <source>
        <dbReference type="Pfam" id="PF07715"/>
    </source>
</evidence>
<dbReference type="SUPFAM" id="SSF56935">
    <property type="entry name" value="Porins"/>
    <property type="match status" value="1"/>
</dbReference>
<keyword evidence="12 20" id="KW-0675">Receptor</keyword>
<comment type="similarity">
    <text evidence="2 14 16">Belongs to the TonB-dependent receptor family.</text>
</comment>
<reference evidence="20" key="1">
    <citation type="submission" date="2022-06" db="EMBL/GenBank/DDBJ databases">
        <title>Limimaricola sediminis sp. nov., isolated from an intertidal sediment.</title>
        <authorList>
            <person name="Shao X."/>
        </authorList>
    </citation>
    <scope>NUCLEOTIDE SEQUENCE</scope>
    <source>
        <strain evidence="20">ASW11-118</strain>
    </source>
</reference>
<evidence type="ECO:0000256" key="5">
    <source>
        <dbReference type="ARBA" id="ARBA00022496"/>
    </source>
</evidence>
<organism evidence="20 21">
    <name type="scientific">Limimaricola litoreus</name>
    <dbReference type="NCBI Taxonomy" id="2955316"/>
    <lineage>
        <taxon>Bacteria</taxon>
        <taxon>Pseudomonadati</taxon>
        <taxon>Pseudomonadota</taxon>
        <taxon>Alphaproteobacteria</taxon>
        <taxon>Rhodobacterales</taxon>
        <taxon>Paracoccaceae</taxon>
        <taxon>Limimaricola</taxon>
    </lineage>
</organism>
<dbReference type="InterPro" id="IPR010105">
    <property type="entry name" value="TonB_sidphr_rcpt"/>
</dbReference>
<evidence type="ECO:0000256" key="9">
    <source>
        <dbReference type="ARBA" id="ARBA00023065"/>
    </source>
</evidence>
<feature type="domain" description="TonB-dependent receptor-like beta-barrel" evidence="18">
    <location>
        <begin position="236"/>
        <end position="665"/>
    </location>
</feature>
<keyword evidence="3 14" id="KW-0813">Transport</keyword>
<keyword evidence="21" id="KW-1185">Reference proteome</keyword>
<sequence>MLLRRTAISICALMAAFPAAAQDIELDPITVEGEFEDTFFGDAIALDSNVTKTGAPIALTPRAISVVTEAEIAERGAQDVEQALQYSAGVFAGEFGLDNRSDWYLVRGFRPATFHDGLAARYGYYNDTKPEPFLLSQIGVLRGPASGLYGNGEVGGVVNTSSKTSAEDSENIAQFQIGSHERRQVGLDVSHDLNADGSLRSRIVALARDSETQVEHSRDDAFAIAPSITWEPQAGTKLTLLGNYQENQASPMIQFASRFGTLEPSPDGRFLDDSLFVGEPGFDRYDSESRGVTLLAEHRLSPVWSIDARARATRGKADYRHAWWAFDNFETNRYNSDDTINRTFYRAENELETFGADVTATADYALGSIEMQTLFGLSYNRGEYDSDTGYGAQIAPIDPFDPVYPGAPEIAVIDSPASTVEERGLYVQNRATFGGRLHLDTGLRYGEIETGETTGTFTSAVVNAEDDAVTGNVALLYAFDNGVSVYGSYAESFRQEVVGSDAEGDPFEPTRGEQYEVGMKYQPLGTNSIYSVALFDLTKSNLTIADPENPGFQIQTGEATVQGIELEAQTLWRDLRFDANFTMLDTENVDGNSIATVAETFGSGWVTYAPEAGRLAGWEFGVGARFAGDREDGDGNSFVPDNTLYDARVAYGTDDYEVSLNLRNLTDDEHFTNCDSATCYFGEGRDISLSTSVKF</sequence>
<feature type="signal peptide" evidence="17">
    <location>
        <begin position="1"/>
        <end position="21"/>
    </location>
</feature>
<accession>A0A9X2FNT6</accession>
<evidence type="ECO:0000256" key="1">
    <source>
        <dbReference type="ARBA" id="ARBA00004571"/>
    </source>
</evidence>
<dbReference type="Pfam" id="PF00593">
    <property type="entry name" value="TonB_dep_Rec_b-barrel"/>
    <property type="match status" value="1"/>
</dbReference>
<dbReference type="InterPro" id="IPR037066">
    <property type="entry name" value="Plug_dom_sf"/>
</dbReference>
<keyword evidence="11 14" id="KW-0472">Membrane</keyword>
<dbReference type="InterPro" id="IPR010917">
    <property type="entry name" value="TonB_rcpt_CS"/>
</dbReference>
<keyword evidence="7 17" id="KW-0732">Signal</keyword>
<dbReference type="Gene3D" id="2.40.170.20">
    <property type="entry name" value="TonB-dependent receptor, beta-barrel domain"/>
    <property type="match status" value="1"/>
</dbReference>
<name>A0A9X2FNT6_9RHOB</name>
<evidence type="ECO:0000256" key="12">
    <source>
        <dbReference type="ARBA" id="ARBA00023170"/>
    </source>
</evidence>
<dbReference type="RefSeq" id="WP_253329470.1">
    <property type="nucleotide sequence ID" value="NZ_JAMYXC010000029.1"/>
</dbReference>
<keyword evidence="13 14" id="KW-0998">Cell outer membrane</keyword>
<evidence type="ECO:0000256" key="4">
    <source>
        <dbReference type="ARBA" id="ARBA00022452"/>
    </source>
</evidence>
<evidence type="ECO:0000256" key="17">
    <source>
        <dbReference type="SAM" id="SignalP"/>
    </source>
</evidence>
<evidence type="ECO:0000256" key="2">
    <source>
        <dbReference type="ARBA" id="ARBA00009810"/>
    </source>
</evidence>
<evidence type="ECO:0000256" key="7">
    <source>
        <dbReference type="ARBA" id="ARBA00022729"/>
    </source>
</evidence>
<comment type="caution">
    <text evidence="20">The sequence shown here is derived from an EMBL/GenBank/DDBJ whole genome shotgun (WGS) entry which is preliminary data.</text>
</comment>
<evidence type="ECO:0000256" key="14">
    <source>
        <dbReference type="PROSITE-ProRule" id="PRU01360"/>
    </source>
</evidence>
<feature type="domain" description="TonB-dependent receptor plug" evidence="19">
    <location>
        <begin position="60"/>
        <end position="157"/>
    </location>
</feature>
<evidence type="ECO:0000313" key="21">
    <source>
        <dbReference type="Proteomes" id="UP001139477"/>
    </source>
</evidence>
<evidence type="ECO:0000256" key="3">
    <source>
        <dbReference type="ARBA" id="ARBA00022448"/>
    </source>
</evidence>
<dbReference type="InterPro" id="IPR000531">
    <property type="entry name" value="Beta-barrel_TonB"/>
</dbReference>
<dbReference type="InterPro" id="IPR036942">
    <property type="entry name" value="Beta-barrel_TonB_sf"/>
</dbReference>
<dbReference type="PANTHER" id="PTHR32552:SF68">
    <property type="entry name" value="FERRICHROME OUTER MEMBRANE TRANSPORTER_PHAGE RECEPTOR"/>
    <property type="match status" value="1"/>
</dbReference>
<dbReference type="Pfam" id="PF07715">
    <property type="entry name" value="Plug"/>
    <property type="match status" value="1"/>
</dbReference>
<dbReference type="GO" id="GO:0038023">
    <property type="term" value="F:signaling receptor activity"/>
    <property type="evidence" value="ECO:0007669"/>
    <property type="project" value="InterPro"/>
</dbReference>
<evidence type="ECO:0000256" key="10">
    <source>
        <dbReference type="ARBA" id="ARBA00023077"/>
    </source>
</evidence>
<dbReference type="InterPro" id="IPR012910">
    <property type="entry name" value="Plug_dom"/>
</dbReference>
<dbReference type="NCBIfam" id="TIGR01783">
    <property type="entry name" value="TonB-siderophor"/>
    <property type="match status" value="1"/>
</dbReference>
<evidence type="ECO:0000256" key="8">
    <source>
        <dbReference type="ARBA" id="ARBA00023004"/>
    </source>
</evidence>
<keyword evidence="8" id="KW-0408">Iron</keyword>
<evidence type="ECO:0000313" key="20">
    <source>
        <dbReference type="EMBL" id="MCP1167390.1"/>
    </source>
</evidence>
<dbReference type="GO" id="GO:0015344">
    <property type="term" value="F:siderophore uptake transmembrane transporter activity"/>
    <property type="evidence" value="ECO:0007669"/>
    <property type="project" value="TreeGrafter"/>
</dbReference>
<evidence type="ECO:0000256" key="13">
    <source>
        <dbReference type="ARBA" id="ARBA00023237"/>
    </source>
</evidence>
<dbReference type="PANTHER" id="PTHR32552">
    <property type="entry name" value="FERRICHROME IRON RECEPTOR-RELATED"/>
    <property type="match status" value="1"/>
</dbReference>
<evidence type="ECO:0000256" key="11">
    <source>
        <dbReference type="ARBA" id="ARBA00023136"/>
    </source>
</evidence>
<keyword evidence="5" id="KW-0410">Iron transport</keyword>
<feature type="chain" id="PRO_5040872715" evidence="17">
    <location>
        <begin position="22"/>
        <end position="695"/>
    </location>
</feature>
<feature type="short sequence motif" description="TonB C-terminal box" evidence="15">
    <location>
        <begin position="678"/>
        <end position="695"/>
    </location>
</feature>
<dbReference type="PROSITE" id="PS01156">
    <property type="entry name" value="TONB_DEPENDENT_REC_2"/>
    <property type="match status" value="1"/>
</dbReference>
<gene>
    <name evidence="20" type="ORF">NHG85_02420</name>
</gene>
<dbReference type="Gene3D" id="2.170.130.10">
    <property type="entry name" value="TonB-dependent receptor, plug domain"/>
    <property type="match status" value="1"/>
</dbReference>
<comment type="subcellular location">
    <subcellularLocation>
        <location evidence="1 14">Cell outer membrane</location>
        <topology evidence="1 14">Multi-pass membrane protein</topology>
    </subcellularLocation>
</comment>
<dbReference type="Proteomes" id="UP001139477">
    <property type="component" value="Unassembled WGS sequence"/>
</dbReference>
<keyword evidence="4 14" id="KW-1134">Transmembrane beta strand</keyword>
<evidence type="ECO:0000256" key="6">
    <source>
        <dbReference type="ARBA" id="ARBA00022692"/>
    </source>
</evidence>
<dbReference type="InterPro" id="IPR039426">
    <property type="entry name" value="TonB-dep_rcpt-like"/>
</dbReference>
<dbReference type="AlphaFoldDB" id="A0A9X2FNT6"/>
<keyword evidence="6 14" id="KW-0812">Transmembrane</keyword>
<dbReference type="CDD" id="cd01347">
    <property type="entry name" value="ligand_gated_channel"/>
    <property type="match status" value="1"/>
</dbReference>
<dbReference type="EMBL" id="JAMYXC010000029">
    <property type="protein sequence ID" value="MCP1167390.1"/>
    <property type="molecule type" value="Genomic_DNA"/>
</dbReference>
<evidence type="ECO:0000256" key="16">
    <source>
        <dbReference type="RuleBase" id="RU003357"/>
    </source>
</evidence>
<evidence type="ECO:0000256" key="15">
    <source>
        <dbReference type="PROSITE-ProRule" id="PRU10144"/>
    </source>
</evidence>